<dbReference type="AlphaFoldDB" id="A0A5R9GMH6"/>
<reference evidence="4 5" key="1">
    <citation type="submission" date="2019-05" db="EMBL/GenBank/DDBJ databases">
        <authorList>
            <person name="Narsing Rao M.P."/>
            <person name="Li W.J."/>
        </authorList>
    </citation>
    <scope>NUCLEOTIDE SEQUENCE [LARGE SCALE GENOMIC DNA]</scope>
    <source>
        <strain evidence="4 5">SYSU_K30003</strain>
    </source>
</reference>
<dbReference type="GO" id="GO:0006355">
    <property type="term" value="P:regulation of DNA-templated transcription"/>
    <property type="evidence" value="ECO:0007669"/>
    <property type="project" value="UniProtKB-ARBA"/>
</dbReference>
<dbReference type="Proteomes" id="UP000309676">
    <property type="component" value="Unassembled WGS sequence"/>
</dbReference>
<dbReference type="InterPro" id="IPR009057">
    <property type="entry name" value="Homeodomain-like_sf"/>
</dbReference>
<evidence type="ECO:0000259" key="3">
    <source>
        <dbReference type="PROSITE" id="PS50977"/>
    </source>
</evidence>
<dbReference type="SUPFAM" id="SSF48498">
    <property type="entry name" value="Tetracyclin repressor-like, C-terminal domain"/>
    <property type="match status" value="1"/>
</dbReference>
<evidence type="ECO:0000313" key="4">
    <source>
        <dbReference type="EMBL" id="TLS53155.1"/>
    </source>
</evidence>
<dbReference type="PANTHER" id="PTHR30055">
    <property type="entry name" value="HTH-TYPE TRANSCRIPTIONAL REGULATOR RUTR"/>
    <property type="match status" value="1"/>
</dbReference>
<evidence type="ECO:0000313" key="5">
    <source>
        <dbReference type="Proteomes" id="UP000309676"/>
    </source>
</evidence>
<dbReference type="OrthoDB" id="9780824at2"/>
<proteinExistence type="predicted"/>
<organism evidence="4 5">
    <name type="scientific">Paenibacillus antri</name>
    <dbReference type="NCBI Taxonomy" id="2582848"/>
    <lineage>
        <taxon>Bacteria</taxon>
        <taxon>Bacillati</taxon>
        <taxon>Bacillota</taxon>
        <taxon>Bacilli</taxon>
        <taxon>Bacillales</taxon>
        <taxon>Paenibacillaceae</taxon>
        <taxon>Paenibacillus</taxon>
    </lineage>
</organism>
<evidence type="ECO:0000256" key="1">
    <source>
        <dbReference type="ARBA" id="ARBA00023125"/>
    </source>
</evidence>
<dbReference type="GO" id="GO:0003677">
    <property type="term" value="F:DNA binding"/>
    <property type="evidence" value="ECO:0007669"/>
    <property type="project" value="UniProtKB-UniRule"/>
</dbReference>
<dbReference type="InterPro" id="IPR050109">
    <property type="entry name" value="HTH-type_TetR-like_transc_reg"/>
</dbReference>
<keyword evidence="1 2" id="KW-0238">DNA-binding</keyword>
<comment type="caution">
    <text evidence="4">The sequence shown here is derived from an EMBL/GenBank/DDBJ whole genome shotgun (WGS) entry which is preliminary data.</text>
</comment>
<protein>
    <submittedName>
        <fullName evidence="4">TetR/AcrR family transcriptional regulator</fullName>
    </submittedName>
</protein>
<evidence type="ECO:0000256" key="2">
    <source>
        <dbReference type="PROSITE-ProRule" id="PRU00335"/>
    </source>
</evidence>
<dbReference type="Gene3D" id="1.10.10.60">
    <property type="entry name" value="Homeodomain-like"/>
    <property type="match status" value="1"/>
</dbReference>
<dbReference type="RefSeq" id="WP_138193396.1">
    <property type="nucleotide sequence ID" value="NZ_VCIW01000003.1"/>
</dbReference>
<sequence>MDRPEKDDAERRAQERWLEELLRAAEDDRPKMTDKQARIVNAAIEIFAEKGYSAASTSEIATKAGVAEGTIFRHYKTKKELLFSIVSPLVAKLVAPLVLKDFFKVLEAPYPNYESFLRAVIRNRSDFARKHLPALRILLQEIPFHPELREPYKDLVVEGVLPRIRRTVERFQAEGALRADFPSDAVIRLTVTSAVGFLFVRHILLPDYPWDEDAETERTIDFLMHGLAGPRE</sequence>
<dbReference type="Gene3D" id="1.10.357.10">
    <property type="entry name" value="Tetracycline Repressor, domain 2"/>
    <property type="match status" value="1"/>
</dbReference>
<accession>A0A5R9GMH6</accession>
<dbReference type="InterPro" id="IPR001647">
    <property type="entry name" value="HTH_TetR"/>
</dbReference>
<name>A0A5R9GMH6_9BACL</name>
<feature type="DNA-binding region" description="H-T-H motif" evidence="2">
    <location>
        <begin position="56"/>
        <end position="75"/>
    </location>
</feature>
<dbReference type="EMBL" id="VCIW01000003">
    <property type="protein sequence ID" value="TLS53155.1"/>
    <property type="molecule type" value="Genomic_DNA"/>
</dbReference>
<keyword evidence="5" id="KW-1185">Reference proteome</keyword>
<dbReference type="SUPFAM" id="SSF46689">
    <property type="entry name" value="Homeodomain-like"/>
    <property type="match status" value="1"/>
</dbReference>
<dbReference type="PROSITE" id="PS50977">
    <property type="entry name" value="HTH_TETR_2"/>
    <property type="match status" value="1"/>
</dbReference>
<dbReference type="Pfam" id="PF00440">
    <property type="entry name" value="TetR_N"/>
    <property type="match status" value="1"/>
</dbReference>
<dbReference type="PANTHER" id="PTHR30055:SF222">
    <property type="entry name" value="REGULATORY PROTEIN"/>
    <property type="match status" value="1"/>
</dbReference>
<dbReference type="InterPro" id="IPR036271">
    <property type="entry name" value="Tet_transcr_reg_TetR-rel_C_sf"/>
</dbReference>
<feature type="domain" description="HTH tetR-type" evidence="3">
    <location>
        <begin position="33"/>
        <end position="93"/>
    </location>
</feature>
<dbReference type="PRINTS" id="PR00455">
    <property type="entry name" value="HTHTETR"/>
</dbReference>
<gene>
    <name evidence="4" type="ORF">FE782_07270</name>
</gene>